<organism evidence="2 3">
    <name type="scientific">Symbiodinium necroappetens</name>
    <dbReference type="NCBI Taxonomy" id="1628268"/>
    <lineage>
        <taxon>Eukaryota</taxon>
        <taxon>Sar</taxon>
        <taxon>Alveolata</taxon>
        <taxon>Dinophyceae</taxon>
        <taxon>Suessiales</taxon>
        <taxon>Symbiodiniaceae</taxon>
        <taxon>Symbiodinium</taxon>
    </lineage>
</organism>
<accession>A0A812VP86</accession>
<feature type="compositionally biased region" description="Acidic residues" evidence="1">
    <location>
        <begin position="1314"/>
        <end position="1323"/>
    </location>
</feature>
<feature type="region of interest" description="Disordered" evidence="1">
    <location>
        <begin position="780"/>
        <end position="827"/>
    </location>
</feature>
<proteinExistence type="predicted"/>
<feature type="region of interest" description="Disordered" evidence="1">
    <location>
        <begin position="728"/>
        <end position="766"/>
    </location>
</feature>
<sequence length="1466" mass="161709">MGTGSVTFKQALTALVQSANEELRKQGQGSDPLEVPAAITVAACDYDKHAQEVLASLPEVFRPEHIHGDLNERLAEKCLKQLDEARETTFFELQTVLSEEGAETAEDRKRIEATYGMRLLDRYMKILENKSFWKTDSGAGAAVPAKAAEKKSKAQAQAQAAQAHGCTSDDIDMPPSTTAAADSKPQPRVVKVAVGGSVCVDHSPFGADIILHENSSRFLDWIFPLYLPEYKWYTVQLPITGTSDLRNVMLSPWHFGWPERRPRLYTVGVRQQGPFSLQSHPCTALAGAGKADGWNFENPLNKVIDLWSTPNFEASEFFAADEDGLTDARVPSPACPPQPPQEQVEAERRTASRKTCRDRRSSFEMLLTGAKPTYLRRFKELEKVKKLHSKGYTVIANLAQNPDKRPEHLIAMGVPVYADLAGLPLQPHFEMTLGAEALWLVLSGLQAGKLPTCVAGQWIKVVGPESESGVEGAYPDGSDSDPKLQRFETTCSVPACPTVVIRRPSDKLMAMEKEQPEAFLELLEDFSTKLLALITWALGLHYLDLWSAKLGMAADFAKADQQQQPQQQDNPFGEALDKFAGFAEPVTALKTQVEERTPDGSDPKLQRFETTSLILCERHSSGRAAMLKQEKLVAMEKDEPEAFMELLEDFCTSPNPGRGKARAVYDFSKVKSRIAVGNRLEDSAIRKPFTQDEYILWFTEKCPRYLRLSEEAAEARWKKDLRDPTVRRDQVKANNKDGSDAGLEEAVHQEEEVSRKQPTEKQEAELDGVRKQLLEDFDLEDDGGVPLTSRRSTSASAASGGSNSATPSGSGRNVSSGANSKPGNALIPIPLDKKEQALLKLMPAACATRLRSQTVKEFTSTEAMLVKALNVAASVEKQANEIYIGTQDAQGDPTFLHLDPSLQLLRSRVAIAKQMRTDDPFLNSEKTQDIKRQLMQALMEDPFFRESEEPKVSEEICLTFGQLKYFREVKSKLLSSTAAVIEKFGQHRSALLLMTAVAKSIICEADSWRATVAAESKAVEEERRAKEKEDKKRKTEEDKRAKRERGWAALGELRNAAEKLRKKEEDKANKAKGGGRGGPDEEADADAEGRKAKKRRGPKMDRITDEDPQILQTGRNIKEMDVSESVDDLCTAMSLNEPFACRLKKGPIAKVLRNATAHDGSSAAPPKETVTGFTKVVTTAALKHFKLQGIVQWFSAQNGADLEAMRSLRHLYSIPGDTMYVPPGSIIVEKAMGSTFTVKAHTCIVDLHTRGCLEELITTFPELLICRNSVLRHLLNALAELKLPSPHMHTNGDDDAQAKAKAGDAQGQGREDAVPAEESQDPTEPDHEKQQEAAEKESSEVPKELEHENHEEHPKPTEDPTEQPDHKKHQEAAEKESSEVANPTEQQPEHEKQLQPGSTESAYSPPKSCRTGPHARTSPSCPAQAQAAPVGVDIQTVEEPPVTEPEALGGRSGDLGNLGFAWQSFV</sequence>
<dbReference type="GO" id="GO:0006355">
    <property type="term" value="P:regulation of DNA-templated transcription"/>
    <property type="evidence" value="ECO:0007669"/>
    <property type="project" value="InterPro"/>
</dbReference>
<dbReference type="PANTHER" id="PTHR14296:SF3">
    <property type="entry name" value="DIKAR, ISOFORM F"/>
    <property type="match status" value="1"/>
</dbReference>
<comment type="caution">
    <text evidence="2">The sequence shown here is derived from an EMBL/GenBank/DDBJ whole genome shotgun (WGS) entry which is preliminary data.</text>
</comment>
<gene>
    <name evidence="2" type="ORF">SNEC2469_LOCUS17873</name>
</gene>
<evidence type="ECO:0000313" key="2">
    <source>
        <dbReference type="EMBL" id="CAE7633930.1"/>
    </source>
</evidence>
<dbReference type="Proteomes" id="UP000601435">
    <property type="component" value="Unassembled WGS sequence"/>
</dbReference>
<name>A0A812VP86_9DINO</name>
<feature type="region of interest" description="Disordered" evidence="1">
    <location>
        <begin position="1286"/>
        <end position="1466"/>
    </location>
</feature>
<feature type="compositionally biased region" description="Basic and acidic residues" evidence="1">
    <location>
        <begin position="1059"/>
        <end position="1069"/>
    </location>
</feature>
<feature type="compositionally biased region" description="Basic and acidic residues" evidence="1">
    <location>
        <begin position="1290"/>
        <end position="1302"/>
    </location>
</feature>
<feature type="region of interest" description="Disordered" evidence="1">
    <location>
        <begin position="160"/>
        <end position="184"/>
    </location>
</feature>
<feature type="compositionally biased region" description="Basic and acidic residues" evidence="1">
    <location>
        <begin position="1324"/>
        <end position="1378"/>
    </location>
</feature>
<keyword evidence="3" id="KW-1185">Reference proteome</keyword>
<dbReference type="GO" id="GO:0031213">
    <property type="term" value="C:RSF complex"/>
    <property type="evidence" value="ECO:0007669"/>
    <property type="project" value="InterPro"/>
</dbReference>
<feature type="region of interest" description="Disordered" evidence="1">
    <location>
        <begin position="1015"/>
        <end position="1044"/>
    </location>
</feature>
<feature type="compositionally biased region" description="Low complexity" evidence="1">
    <location>
        <begin position="1437"/>
        <end position="1446"/>
    </location>
</feature>
<dbReference type="PANTHER" id="PTHR14296">
    <property type="entry name" value="REMODELING AND SPACING FACTOR 1"/>
    <property type="match status" value="1"/>
</dbReference>
<dbReference type="EMBL" id="CAJNJA010029764">
    <property type="protein sequence ID" value="CAE7633930.1"/>
    <property type="molecule type" value="Genomic_DNA"/>
</dbReference>
<feature type="compositionally biased region" description="Low complexity" evidence="1">
    <location>
        <begin position="788"/>
        <end position="811"/>
    </location>
</feature>
<protein>
    <submittedName>
        <fullName evidence="2">Uncharacterized protein</fullName>
    </submittedName>
</protein>
<feature type="compositionally biased region" description="Polar residues" evidence="1">
    <location>
        <begin position="812"/>
        <end position="822"/>
    </location>
</feature>
<dbReference type="InterPro" id="IPR028938">
    <property type="entry name" value="Rsf1-like"/>
</dbReference>
<feature type="region of interest" description="Disordered" evidence="1">
    <location>
        <begin position="332"/>
        <end position="351"/>
    </location>
</feature>
<dbReference type="OrthoDB" id="426889at2759"/>
<evidence type="ECO:0000313" key="3">
    <source>
        <dbReference type="Proteomes" id="UP000601435"/>
    </source>
</evidence>
<evidence type="ECO:0000256" key="1">
    <source>
        <dbReference type="SAM" id="MobiDB-lite"/>
    </source>
</evidence>
<reference evidence="2" key="1">
    <citation type="submission" date="2021-02" db="EMBL/GenBank/DDBJ databases">
        <authorList>
            <person name="Dougan E. K."/>
            <person name="Rhodes N."/>
            <person name="Thang M."/>
            <person name="Chan C."/>
        </authorList>
    </citation>
    <scope>NUCLEOTIDE SEQUENCE</scope>
</reference>
<feature type="compositionally biased region" description="Basic and acidic residues" evidence="1">
    <location>
        <begin position="1017"/>
        <end position="1044"/>
    </location>
</feature>
<feature type="region of interest" description="Disordered" evidence="1">
    <location>
        <begin position="1059"/>
        <end position="1102"/>
    </location>
</feature>